<comment type="similarity">
    <text evidence="2 7">Belongs to the insulin family.</text>
</comment>
<evidence type="ECO:0000313" key="11">
    <source>
        <dbReference type="EMBL" id="KAG8437135.1"/>
    </source>
</evidence>
<dbReference type="EMBL" id="JAACNH010000007">
    <property type="protein sequence ID" value="KAG8437135.1"/>
    <property type="molecule type" value="Genomic_DNA"/>
</dbReference>
<dbReference type="InterPro" id="IPR051777">
    <property type="entry name" value="Insulin-like_neuro_ligands"/>
</dbReference>
<dbReference type="CDD" id="cd04365">
    <property type="entry name" value="IlGF_relaxin_like"/>
    <property type="match status" value="1"/>
</dbReference>
<evidence type="ECO:0000256" key="9">
    <source>
        <dbReference type="SAM" id="SignalP"/>
    </source>
</evidence>
<reference evidence="11" key="1">
    <citation type="thesis" date="2020" institute="ProQuest LLC" country="789 East Eisenhower Parkway, Ann Arbor, MI, USA">
        <title>Comparative Genomics and Chromosome Evolution.</title>
        <authorList>
            <person name="Mudd A.B."/>
        </authorList>
    </citation>
    <scope>NUCLEOTIDE SEQUENCE</scope>
    <source>
        <strain evidence="11">Female2</strain>
        <tissue evidence="11">Blood</tissue>
    </source>
</reference>
<dbReference type="PANTHER" id="PTHR20968:SF2">
    <property type="entry name" value="INSULIN-LIKE PEPTIDE INSL5"/>
    <property type="match status" value="1"/>
</dbReference>
<dbReference type="GO" id="GO:2000253">
    <property type="term" value="P:positive regulation of feeding behavior"/>
    <property type="evidence" value="ECO:0007669"/>
    <property type="project" value="TreeGrafter"/>
</dbReference>
<keyword evidence="9" id="KW-0732">Signal</keyword>
<sequence>MKVSPFFTCFVLLSILLSITEVKSDNQFVKLCGREFIRAVIYTCGGSRWRRLLSEPNQDMADRDNYLALYNQEKTISEPFDYQPHQASSQTDDIFHKTESKEKLWDTEKKSDQEKRDLNELLTTACCKNGCKKKDLSSLC</sequence>
<feature type="chain" id="PRO_5035938457" description="Insulin-like domain-containing protein" evidence="9">
    <location>
        <begin position="25"/>
        <end position="140"/>
    </location>
</feature>
<dbReference type="PROSITE" id="PS00262">
    <property type="entry name" value="INSULIN"/>
    <property type="match status" value="1"/>
</dbReference>
<accession>A0A8T2IW19</accession>
<dbReference type="InterPro" id="IPR022353">
    <property type="entry name" value="Insulin_CS"/>
</dbReference>
<evidence type="ECO:0000256" key="6">
    <source>
        <dbReference type="ARBA" id="ARBA00023157"/>
    </source>
</evidence>
<comment type="caution">
    <text evidence="11">The sequence shown here is derived from an EMBL/GenBank/DDBJ whole genome shotgun (WGS) entry which is preliminary data.</text>
</comment>
<dbReference type="GO" id="GO:0001664">
    <property type="term" value="F:G protein-coupled receptor binding"/>
    <property type="evidence" value="ECO:0007669"/>
    <property type="project" value="TreeGrafter"/>
</dbReference>
<keyword evidence="5" id="KW-0372">Hormone</keyword>
<dbReference type="AlphaFoldDB" id="A0A8T2IW19"/>
<comment type="subunit">
    <text evidence="3">Heterodimer of a B chain and an A chain linked by two disulfide bonds.</text>
</comment>
<evidence type="ECO:0000256" key="8">
    <source>
        <dbReference type="SAM" id="MobiDB-lite"/>
    </source>
</evidence>
<protein>
    <recommendedName>
        <fullName evidence="10">Insulin-like domain-containing protein</fullName>
    </recommendedName>
</protein>
<gene>
    <name evidence="11" type="ORF">GDO86_008000</name>
</gene>
<dbReference type="SUPFAM" id="SSF56994">
    <property type="entry name" value="Insulin-like"/>
    <property type="match status" value="1"/>
</dbReference>
<feature type="domain" description="Insulin-like" evidence="10">
    <location>
        <begin position="29"/>
        <end position="140"/>
    </location>
</feature>
<evidence type="ECO:0000256" key="1">
    <source>
        <dbReference type="ARBA" id="ARBA00004613"/>
    </source>
</evidence>
<dbReference type="SMART" id="SM00078">
    <property type="entry name" value="IlGF"/>
    <property type="match status" value="1"/>
</dbReference>
<keyword evidence="6" id="KW-1015">Disulfide bond</keyword>
<dbReference type="Pfam" id="PF00049">
    <property type="entry name" value="Insulin"/>
    <property type="match status" value="1"/>
</dbReference>
<evidence type="ECO:0000256" key="3">
    <source>
        <dbReference type="ARBA" id="ARBA00011207"/>
    </source>
</evidence>
<dbReference type="InterPro" id="IPR036438">
    <property type="entry name" value="Insulin-like_sf"/>
</dbReference>
<comment type="subcellular location">
    <subcellularLocation>
        <location evidence="1 7">Secreted</location>
    </subcellularLocation>
</comment>
<evidence type="ECO:0000259" key="10">
    <source>
        <dbReference type="SMART" id="SM00078"/>
    </source>
</evidence>
<dbReference type="GO" id="GO:0005576">
    <property type="term" value="C:extracellular region"/>
    <property type="evidence" value="ECO:0007669"/>
    <property type="project" value="UniProtKB-SubCell"/>
</dbReference>
<dbReference type="InterPro" id="IPR016179">
    <property type="entry name" value="Insulin-like"/>
</dbReference>
<evidence type="ECO:0000256" key="2">
    <source>
        <dbReference type="ARBA" id="ARBA00009034"/>
    </source>
</evidence>
<dbReference type="Proteomes" id="UP000812440">
    <property type="component" value="Chromosome 4"/>
</dbReference>
<dbReference type="OrthoDB" id="9443437at2759"/>
<evidence type="ECO:0000256" key="5">
    <source>
        <dbReference type="ARBA" id="ARBA00022702"/>
    </source>
</evidence>
<organism evidence="11 12">
    <name type="scientific">Hymenochirus boettgeri</name>
    <name type="common">Congo dwarf clawed frog</name>
    <dbReference type="NCBI Taxonomy" id="247094"/>
    <lineage>
        <taxon>Eukaryota</taxon>
        <taxon>Metazoa</taxon>
        <taxon>Chordata</taxon>
        <taxon>Craniata</taxon>
        <taxon>Vertebrata</taxon>
        <taxon>Euteleostomi</taxon>
        <taxon>Amphibia</taxon>
        <taxon>Batrachia</taxon>
        <taxon>Anura</taxon>
        <taxon>Pipoidea</taxon>
        <taxon>Pipidae</taxon>
        <taxon>Pipinae</taxon>
        <taxon>Hymenochirus</taxon>
    </lineage>
</organism>
<feature type="signal peptide" evidence="9">
    <location>
        <begin position="1"/>
        <end position="24"/>
    </location>
</feature>
<proteinExistence type="inferred from homology"/>
<dbReference type="GO" id="GO:0005179">
    <property type="term" value="F:hormone activity"/>
    <property type="evidence" value="ECO:0007669"/>
    <property type="project" value="UniProtKB-KW"/>
</dbReference>
<keyword evidence="12" id="KW-1185">Reference proteome</keyword>
<evidence type="ECO:0000313" key="12">
    <source>
        <dbReference type="Proteomes" id="UP000812440"/>
    </source>
</evidence>
<feature type="compositionally biased region" description="Basic and acidic residues" evidence="8">
    <location>
        <begin position="93"/>
        <end position="114"/>
    </location>
</feature>
<evidence type="ECO:0000256" key="7">
    <source>
        <dbReference type="RuleBase" id="RU000406"/>
    </source>
</evidence>
<name>A0A8T2IW19_9PIPI</name>
<feature type="region of interest" description="Disordered" evidence="8">
    <location>
        <begin position="79"/>
        <end position="114"/>
    </location>
</feature>
<keyword evidence="4 7" id="KW-0964">Secreted</keyword>
<evidence type="ECO:0000256" key="4">
    <source>
        <dbReference type="ARBA" id="ARBA00022525"/>
    </source>
</evidence>
<dbReference type="PANTHER" id="PTHR20968">
    <property type="entry name" value="ILGF DOMAIN-CONTAINING PROTEIN"/>
    <property type="match status" value="1"/>
</dbReference>